<dbReference type="Proteomes" id="UP000248480">
    <property type="component" value="Unplaced"/>
</dbReference>
<evidence type="ECO:0000256" key="9">
    <source>
        <dbReference type="SAM" id="MobiDB-lite"/>
    </source>
</evidence>
<evidence type="ECO:0000256" key="1">
    <source>
        <dbReference type="ARBA" id="ARBA00004613"/>
    </source>
</evidence>
<keyword evidence="4" id="KW-0929">Antimicrobial</keyword>
<evidence type="ECO:0000256" key="8">
    <source>
        <dbReference type="ARBA" id="ARBA00023157"/>
    </source>
</evidence>
<dbReference type="InterPro" id="IPR050544">
    <property type="entry name" value="Beta-defensin"/>
</dbReference>
<feature type="chain" id="PRO_5016094508" evidence="10">
    <location>
        <begin position="28"/>
        <end position="109"/>
    </location>
</feature>
<dbReference type="GO" id="GO:0042742">
    <property type="term" value="P:defense response to bacterium"/>
    <property type="evidence" value="ECO:0007669"/>
    <property type="project" value="UniProtKB-KW"/>
</dbReference>
<dbReference type="InParanoid" id="A0A2Y9S1I2"/>
<evidence type="ECO:0000256" key="4">
    <source>
        <dbReference type="ARBA" id="ARBA00022529"/>
    </source>
</evidence>
<dbReference type="GeneID" id="111822739"/>
<keyword evidence="8" id="KW-1015">Disulfide bond</keyword>
<keyword evidence="6" id="KW-0211">Defensin</keyword>
<dbReference type="GO" id="GO:0005576">
    <property type="term" value="C:extracellular region"/>
    <property type="evidence" value="ECO:0007669"/>
    <property type="project" value="UniProtKB-SubCell"/>
</dbReference>
<feature type="signal peptide" evidence="10">
    <location>
        <begin position="1"/>
        <end position="27"/>
    </location>
</feature>
<accession>A0A2Y9S1I2</accession>
<feature type="region of interest" description="Disordered" evidence="9">
    <location>
        <begin position="77"/>
        <end position="98"/>
    </location>
</feature>
<name>A0A2Y9S1I2_TRIMA</name>
<evidence type="ECO:0000256" key="3">
    <source>
        <dbReference type="ARBA" id="ARBA00022525"/>
    </source>
</evidence>
<dbReference type="PANTHER" id="PTHR15001">
    <property type="entry name" value="BETA-DEFENSIN 123-RELATED"/>
    <property type="match status" value="1"/>
</dbReference>
<reference evidence="12" key="1">
    <citation type="submission" date="2025-08" db="UniProtKB">
        <authorList>
            <consortium name="RefSeq"/>
        </authorList>
    </citation>
    <scope>IDENTIFICATION</scope>
</reference>
<evidence type="ECO:0000313" key="12">
    <source>
        <dbReference type="RefSeq" id="XP_023597923.1"/>
    </source>
</evidence>
<evidence type="ECO:0000256" key="2">
    <source>
        <dbReference type="ARBA" id="ARBA00007371"/>
    </source>
</evidence>
<comment type="similarity">
    <text evidence="2">Belongs to the beta-defensin family.</text>
</comment>
<keyword evidence="11" id="KW-1185">Reference proteome</keyword>
<proteinExistence type="inferred from homology"/>
<dbReference type="PANTHER" id="PTHR15001:SF9">
    <property type="entry name" value="BETA-DEFENSIN 115"/>
    <property type="match status" value="1"/>
</dbReference>
<comment type="subcellular location">
    <subcellularLocation>
        <location evidence="1">Secreted</location>
    </subcellularLocation>
</comment>
<sequence>MLPAYSSLLSRDIKLLFLALAVTVVLAQAAPDGWVKKCYRRIGRCRRTCKEDEKKRGTCGGKKFCCVPKAKYQFQSYPKKQELSSKATGPPGTPDYRILSHYNESVKAL</sequence>
<keyword evidence="5 10" id="KW-0732">Signal</keyword>
<evidence type="ECO:0000256" key="5">
    <source>
        <dbReference type="ARBA" id="ARBA00022729"/>
    </source>
</evidence>
<dbReference type="KEGG" id="tmu:111822739"/>
<dbReference type="RefSeq" id="XP_023597923.1">
    <property type="nucleotide sequence ID" value="XM_023742155.1"/>
</dbReference>
<protein>
    <submittedName>
        <fullName evidence="12">Beta-defensin 115-like</fullName>
    </submittedName>
</protein>
<evidence type="ECO:0000313" key="11">
    <source>
        <dbReference type="Proteomes" id="UP000248480"/>
    </source>
</evidence>
<gene>
    <name evidence="12" type="primary">LOC111822739</name>
</gene>
<evidence type="ECO:0000256" key="10">
    <source>
        <dbReference type="SAM" id="SignalP"/>
    </source>
</evidence>
<organism evidence="11 12">
    <name type="scientific">Trichechus manatus latirostris</name>
    <name type="common">Florida manatee</name>
    <dbReference type="NCBI Taxonomy" id="127582"/>
    <lineage>
        <taxon>Eukaryota</taxon>
        <taxon>Metazoa</taxon>
        <taxon>Chordata</taxon>
        <taxon>Craniata</taxon>
        <taxon>Vertebrata</taxon>
        <taxon>Euteleostomi</taxon>
        <taxon>Mammalia</taxon>
        <taxon>Eutheria</taxon>
        <taxon>Afrotheria</taxon>
        <taxon>Sirenia</taxon>
        <taxon>Trichechidae</taxon>
        <taxon>Trichechus</taxon>
    </lineage>
</organism>
<dbReference type="STRING" id="127582.A0A2Y9S1I2"/>
<keyword evidence="7" id="KW-0044">Antibiotic</keyword>
<keyword evidence="3" id="KW-0964">Secreted</keyword>
<evidence type="ECO:0000256" key="6">
    <source>
        <dbReference type="ARBA" id="ARBA00022940"/>
    </source>
</evidence>
<evidence type="ECO:0000256" key="7">
    <source>
        <dbReference type="ARBA" id="ARBA00023022"/>
    </source>
</evidence>
<dbReference type="AlphaFoldDB" id="A0A2Y9S1I2"/>